<name>A0A8S5P9E8_9CAUD</name>
<dbReference type="EMBL" id="BK015360">
    <property type="protein sequence ID" value="DAE03229.1"/>
    <property type="molecule type" value="Genomic_DNA"/>
</dbReference>
<organism evidence="1">
    <name type="scientific">Siphoviridae sp. ct2kB26</name>
    <dbReference type="NCBI Taxonomy" id="2825317"/>
    <lineage>
        <taxon>Viruses</taxon>
        <taxon>Duplodnaviria</taxon>
        <taxon>Heunggongvirae</taxon>
        <taxon>Uroviricota</taxon>
        <taxon>Caudoviricetes</taxon>
    </lineage>
</organism>
<protein>
    <submittedName>
        <fullName evidence="1">SOS-response transcriptional repressor</fullName>
    </submittedName>
</protein>
<sequence>MAFYNNFVALCNSVNKSPTAVILEIGLERSSGTRWKKGGLPSDATALRIANYFKITVSDLMGDEKSPAENDEASLQPIAPHEQELLNYIRSRPPEEQPAACQDAEAFLRFRAEKK</sequence>
<dbReference type="InterPro" id="IPR010982">
    <property type="entry name" value="Lambda_DNA-bd_dom_sf"/>
</dbReference>
<dbReference type="Gene3D" id="1.10.260.40">
    <property type="entry name" value="lambda repressor-like DNA-binding domains"/>
    <property type="match status" value="1"/>
</dbReference>
<accession>A0A8S5P9E8</accession>
<dbReference type="GO" id="GO:0003677">
    <property type="term" value="F:DNA binding"/>
    <property type="evidence" value="ECO:0007669"/>
    <property type="project" value="InterPro"/>
</dbReference>
<proteinExistence type="predicted"/>
<evidence type="ECO:0000313" key="1">
    <source>
        <dbReference type="EMBL" id="DAE03229.1"/>
    </source>
</evidence>
<reference evidence="1" key="1">
    <citation type="journal article" date="2021" name="Proc. Natl. Acad. Sci. U.S.A.">
        <title>A Catalog of Tens of Thousands of Viruses from Human Metagenomes Reveals Hidden Associations with Chronic Diseases.</title>
        <authorList>
            <person name="Tisza M.J."/>
            <person name="Buck C.B."/>
        </authorList>
    </citation>
    <scope>NUCLEOTIDE SEQUENCE</scope>
    <source>
        <strain evidence="1">Ct2kB26</strain>
    </source>
</reference>